<evidence type="ECO:0000313" key="2">
    <source>
        <dbReference type="EMBL" id="NYI05147.1"/>
    </source>
</evidence>
<dbReference type="AlphaFoldDB" id="A0A852ZUA3"/>
<keyword evidence="3" id="KW-1185">Reference proteome</keyword>
<reference evidence="2 3" key="1">
    <citation type="submission" date="2020-07" db="EMBL/GenBank/DDBJ databases">
        <title>Sequencing the genomes of 1000 actinobacteria strains.</title>
        <authorList>
            <person name="Klenk H.-P."/>
        </authorList>
    </citation>
    <scope>NUCLEOTIDE SEQUENCE [LARGE SCALE GENOMIC DNA]</scope>
    <source>
        <strain evidence="2 3">DSM 42178</strain>
    </source>
</reference>
<dbReference type="GO" id="GO:0016747">
    <property type="term" value="F:acyltransferase activity, transferring groups other than amino-acyl groups"/>
    <property type="evidence" value="ECO:0007669"/>
    <property type="project" value="InterPro"/>
</dbReference>
<dbReference type="InterPro" id="IPR016181">
    <property type="entry name" value="Acyl_CoA_acyltransferase"/>
</dbReference>
<dbReference type="EMBL" id="JACBZD010000001">
    <property type="protein sequence ID" value="NYI05147.1"/>
    <property type="molecule type" value="Genomic_DNA"/>
</dbReference>
<gene>
    <name evidence="2" type="ORF">FHU37_002090</name>
</gene>
<name>A0A852ZUA3_9ACTN</name>
<dbReference type="RefSeq" id="WP_179813939.1">
    <property type="nucleotide sequence ID" value="NZ_JACBZD010000001.1"/>
</dbReference>
<evidence type="ECO:0000259" key="1">
    <source>
        <dbReference type="PROSITE" id="PS51186"/>
    </source>
</evidence>
<proteinExistence type="predicted"/>
<keyword evidence="2" id="KW-0808">Transferase</keyword>
<dbReference type="Proteomes" id="UP000567795">
    <property type="component" value="Unassembled WGS sequence"/>
</dbReference>
<protein>
    <submittedName>
        <fullName evidence="2">Putative GNAT family acetyltransferase</fullName>
    </submittedName>
</protein>
<feature type="domain" description="N-acetyltransferase" evidence="1">
    <location>
        <begin position="144"/>
        <end position="283"/>
    </location>
</feature>
<dbReference type="SUPFAM" id="SSF55729">
    <property type="entry name" value="Acyl-CoA N-acyltransferases (Nat)"/>
    <property type="match status" value="1"/>
</dbReference>
<dbReference type="PROSITE" id="PS51186">
    <property type="entry name" value="GNAT"/>
    <property type="match status" value="1"/>
</dbReference>
<dbReference type="InterPro" id="IPR000182">
    <property type="entry name" value="GNAT_dom"/>
</dbReference>
<comment type="caution">
    <text evidence="2">The sequence shown here is derived from an EMBL/GenBank/DDBJ whole genome shotgun (WGS) entry which is preliminary data.</text>
</comment>
<sequence length="283" mass="30649">MPWKITSDPHEHAAAVLPLLRSDPQRHTLALTVLESLQDGHAYSAESPLFAHWTDSRGTVCGAAVHTPPHELLLSTAPAHSIAPLAEALYEAGHAVGGIHAARSAAETFARRHAELTGAAWRTFARHRLYRLRTLLPPEPAPTGRARLATGADRALLREWLDAFRRTTGQINADLERDVDRGLRRGAYVLWEDPRSGTAGPVSMAGRTEPAFGTVRIGPLFTPAEHRRRGYGAAVVAAASSMALADGAQGVVLFADLDNPTSNHIYQRLGYAPVEDRLIVHFA</sequence>
<organism evidence="2 3">
    <name type="scientific">Allostreptomyces psammosilenae</name>
    <dbReference type="NCBI Taxonomy" id="1892865"/>
    <lineage>
        <taxon>Bacteria</taxon>
        <taxon>Bacillati</taxon>
        <taxon>Actinomycetota</taxon>
        <taxon>Actinomycetes</taxon>
        <taxon>Kitasatosporales</taxon>
        <taxon>Streptomycetaceae</taxon>
        <taxon>Allostreptomyces</taxon>
    </lineage>
</organism>
<dbReference type="Pfam" id="PF00583">
    <property type="entry name" value="Acetyltransf_1"/>
    <property type="match status" value="1"/>
</dbReference>
<accession>A0A852ZUA3</accession>
<dbReference type="Gene3D" id="3.40.630.30">
    <property type="match status" value="1"/>
</dbReference>
<evidence type="ECO:0000313" key="3">
    <source>
        <dbReference type="Proteomes" id="UP000567795"/>
    </source>
</evidence>